<dbReference type="GO" id="GO:0033612">
    <property type="term" value="F:receptor serine/threonine kinase binding"/>
    <property type="evidence" value="ECO:0007669"/>
    <property type="project" value="TreeGrafter"/>
</dbReference>
<name>A0AAP0G9V9_9ASPA</name>
<dbReference type="PANTHER" id="PTHR48056">
    <property type="entry name" value="LRR RECEPTOR-LIKE SERINE/THREONINE-PROTEIN KINASE-RELATED"/>
    <property type="match status" value="1"/>
</dbReference>
<keyword evidence="7" id="KW-1185">Reference proteome</keyword>
<keyword evidence="1" id="KW-0433">Leucine-rich repeat</keyword>
<evidence type="ECO:0000313" key="6">
    <source>
        <dbReference type="EMBL" id="KAK8946788.1"/>
    </source>
</evidence>
<keyword evidence="3" id="KW-0675">Receptor</keyword>
<feature type="compositionally biased region" description="Acidic residues" evidence="5">
    <location>
        <begin position="40"/>
        <end position="53"/>
    </location>
</feature>
<evidence type="ECO:0000256" key="1">
    <source>
        <dbReference type="ARBA" id="ARBA00022614"/>
    </source>
</evidence>
<sequence>MAPLPESLLAPWSERWFWPTQQLGGCRGGNGGVGERWRPEEEEEMDVEEEEENDNGVGKLVVFDGVEHLTLEYVLNATGQMVNKTNYETVSPLPCSIPFVRFNLSLLLNHTLQPAFIRLPIAALAGSLPCELTAFSSLSSLNLVINFLTGLAPFELPNCPSLYDLDIAGNLLTVSLPHPYGTTANHLISLRLHGNTFSGALPDYVTSNSTYSNLPILDLGGNLLAGEFPTFFGGGGVLESLGMKFVVSALGGNSRGFYGKCWPDTGGLSASAHYWNYDWLHGRRGGSGLHNNWVGAEEEMVAWESGGGGDGCGRR</sequence>
<protein>
    <submittedName>
        <fullName evidence="6">Kinase-like protein TMKL1</fullName>
    </submittedName>
</protein>
<dbReference type="Gene3D" id="3.80.10.10">
    <property type="entry name" value="Ribonuclease Inhibitor"/>
    <property type="match status" value="1"/>
</dbReference>
<feature type="region of interest" description="Disordered" evidence="5">
    <location>
        <begin position="28"/>
        <end position="53"/>
    </location>
</feature>
<dbReference type="PANTHER" id="PTHR48056:SF37">
    <property type="entry name" value="PROTEIN KINASE DOMAIN-CONTAINING PROTEIN"/>
    <property type="match status" value="1"/>
</dbReference>
<comment type="caution">
    <text evidence="6">The sequence shown here is derived from an EMBL/GenBank/DDBJ whole genome shotgun (WGS) entry which is preliminary data.</text>
</comment>
<dbReference type="InterPro" id="IPR050647">
    <property type="entry name" value="Plant_LRR-RLKs"/>
</dbReference>
<accession>A0AAP0G9V9</accession>
<keyword evidence="4" id="KW-0325">Glycoprotein</keyword>
<proteinExistence type="predicted"/>
<evidence type="ECO:0000256" key="3">
    <source>
        <dbReference type="ARBA" id="ARBA00023170"/>
    </source>
</evidence>
<evidence type="ECO:0000256" key="5">
    <source>
        <dbReference type="SAM" id="MobiDB-lite"/>
    </source>
</evidence>
<dbReference type="Proteomes" id="UP001418222">
    <property type="component" value="Unassembled WGS sequence"/>
</dbReference>
<dbReference type="EMBL" id="JBBWWQ010000005">
    <property type="protein sequence ID" value="KAK8946788.1"/>
    <property type="molecule type" value="Genomic_DNA"/>
</dbReference>
<dbReference type="AlphaFoldDB" id="A0AAP0G9V9"/>
<keyword evidence="6" id="KW-0808">Transferase</keyword>
<dbReference type="InterPro" id="IPR032675">
    <property type="entry name" value="LRR_dom_sf"/>
</dbReference>
<reference evidence="6 7" key="1">
    <citation type="journal article" date="2022" name="Nat. Plants">
        <title>Genomes of leafy and leafless Platanthera orchids illuminate the evolution of mycoheterotrophy.</title>
        <authorList>
            <person name="Li M.H."/>
            <person name="Liu K.W."/>
            <person name="Li Z."/>
            <person name="Lu H.C."/>
            <person name="Ye Q.L."/>
            <person name="Zhang D."/>
            <person name="Wang J.Y."/>
            <person name="Li Y.F."/>
            <person name="Zhong Z.M."/>
            <person name="Liu X."/>
            <person name="Yu X."/>
            <person name="Liu D.K."/>
            <person name="Tu X.D."/>
            <person name="Liu B."/>
            <person name="Hao Y."/>
            <person name="Liao X.Y."/>
            <person name="Jiang Y.T."/>
            <person name="Sun W.H."/>
            <person name="Chen J."/>
            <person name="Chen Y.Q."/>
            <person name="Ai Y."/>
            <person name="Zhai J.W."/>
            <person name="Wu S.S."/>
            <person name="Zhou Z."/>
            <person name="Hsiao Y.Y."/>
            <person name="Wu W.L."/>
            <person name="Chen Y.Y."/>
            <person name="Lin Y.F."/>
            <person name="Hsu J.L."/>
            <person name="Li C.Y."/>
            <person name="Wang Z.W."/>
            <person name="Zhao X."/>
            <person name="Zhong W.Y."/>
            <person name="Ma X.K."/>
            <person name="Ma L."/>
            <person name="Huang J."/>
            <person name="Chen G.Z."/>
            <person name="Huang M.Z."/>
            <person name="Huang L."/>
            <person name="Peng D.H."/>
            <person name="Luo Y.B."/>
            <person name="Zou S.Q."/>
            <person name="Chen S.P."/>
            <person name="Lan S."/>
            <person name="Tsai W.C."/>
            <person name="Van de Peer Y."/>
            <person name="Liu Z.J."/>
        </authorList>
    </citation>
    <scope>NUCLEOTIDE SEQUENCE [LARGE SCALE GENOMIC DNA]</scope>
    <source>
        <strain evidence="6">Lor287</strain>
    </source>
</reference>
<gene>
    <name evidence="6" type="primary">TMKL1</name>
    <name evidence="6" type="ORF">KSP39_PZI007413</name>
</gene>
<organism evidence="6 7">
    <name type="scientific">Platanthera zijinensis</name>
    <dbReference type="NCBI Taxonomy" id="2320716"/>
    <lineage>
        <taxon>Eukaryota</taxon>
        <taxon>Viridiplantae</taxon>
        <taxon>Streptophyta</taxon>
        <taxon>Embryophyta</taxon>
        <taxon>Tracheophyta</taxon>
        <taxon>Spermatophyta</taxon>
        <taxon>Magnoliopsida</taxon>
        <taxon>Liliopsida</taxon>
        <taxon>Asparagales</taxon>
        <taxon>Orchidaceae</taxon>
        <taxon>Orchidoideae</taxon>
        <taxon>Orchideae</taxon>
        <taxon>Orchidinae</taxon>
        <taxon>Platanthera</taxon>
    </lineage>
</organism>
<evidence type="ECO:0000256" key="2">
    <source>
        <dbReference type="ARBA" id="ARBA00022737"/>
    </source>
</evidence>
<keyword evidence="6" id="KW-0418">Kinase</keyword>
<evidence type="ECO:0000313" key="7">
    <source>
        <dbReference type="Proteomes" id="UP001418222"/>
    </source>
</evidence>
<dbReference type="GO" id="GO:0016301">
    <property type="term" value="F:kinase activity"/>
    <property type="evidence" value="ECO:0007669"/>
    <property type="project" value="UniProtKB-KW"/>
</dbReference>
<evidence type="ECO:0000256" key="4">
    <source>
        <dbReference type="ARBA" id="ARBA00023180"/>
    </source>
</evidence>
<dbReference type="SUPFAM" id="SSF52058">
    <property type="entry name" value="L domain-like"/>
    <property type="match status" value="1"/>
</dbReference>
<keyword evidence="2" id="KW-0677">Repeat</keyword>